<gene>
    <name evidence="1" type="ORF">NM208_g946</name>
</gene>
<name>A0ACC1SY30_9HYPO</name>
<sequence length="858" mass="95828">MANNSDLYPPTYDNCDEVSDRCQVEFTIYGADLSTAAAIFFFAAFVVLFLTQIFFGIRAKTWSYATWLGIGTIFEIVGYAGRYSLSKNPWGLNAFIVQYLTLLLAPTLIAAAISVTFKHLVIWYGPQWSLLRPKLYPWVFVGTDFLSIFIQIVGGGLISLNSTGNGSETTQKLGEALVIGGVAFQVANMLCCAGLMLMYARRRNKAMKSGVRPINSASNLNGTPSGIPAGGKVPLSRVEATQKEATRTRLFIYALGVAYAAIIIRCGYRIAETIPSISHDVMRNETLFLVLDGGMVLLAIGAVTILHPCIFFPFLGVKTKDRKDGEAGETPLNMPPEVLHQGYKQILGLVHDGVVKNTQMGYEPPPRRFELRGTNLRKNLASLRLVSRAFRDLVTPLLFQHVVVKLLGDGVKSLNDFQALSQSPLRRLVHRLELDAQPPPPVDQQDMCDHTQFTKAEFMHLVVRLSVIVHSDLHKFSEVRALKLVYQETSWIASWMRGVSDVFASIAIAIRRAQFRKLDEFALWTSSSCDYRLLLEDEGRAGSSSGSLFQQLQHFDLRYQPREDQDDDPDRHGRGPRHMEPPRHVIQLLPSLRSLWIKRVDYLVVDQSAFSPSFRLQSLSLAHSAIDADVLISLIEQSKEALERVIFTYVHLRSGEWSDILRKLCELPRITYLHLEYCGYFEGERRTAPPMSLDATTKSVIYPPRGDDLGAWRSLLKRMEENKRRIHGIKPSENSDLEAQRAEEDELAKMKRTFRARFHALFPPGTYQLVPIEHASDDGLTPLVNPVNPITWDNLAAHVNAVEHAHRTAHAHHTAHVDPPIQVHPTAQDDSDESGDSWETSSEGSSGSGSGSLRSGSG</sequence>
<organism evidence="1 2">
    <name type="scientific">Fusarium decemcellulare</name>
    <dbReference type="NCBI Taxonomy" id="57161"/>
    <lineage>
        <taxon>Eukaryota</taxon>
        <taxon>Fungi</taxon>
        <taxon>Dikarya</taxon>
        <taxon>Ascomycota</taxon>
        <taxon>Pezizomycotina</taxon>
        <taxon>Sordariomycetes</taxon>
        <taxon>Hypocreomycetidae</taxon>
        <taxon>Hypocreales</taxon>
        <taxon>Nectriaceae</taxon>
        <taxon>Fusarium</taxon>
        <taxon>Fusarium decemcellulare species complex</taxon>
    </lineage>
</organism>
<dbReference type="Proteomes" id="UP001148629">
    <property type="component" value="Unassembled WGS sequence"/>
</dbReference>
<accession>A0ACC1SY30</accession>
<dbReference type="EMBL" id="JANRMS010000044">
    <property type="protein sequence ID" value="KAJ3548566.1"/>
    <property type="molecule type" value="Genomic_DNA"/>
</dbReference>
<evidence type="ECO:0000313" key="1">
    <source>
        <dbReference type="EMBL" id="KAJ3548566.1"/>
    </source>
</evidence>
<evidence type="ECO:0000313" key="2">
    <source>
        <dbReference type="Proteomes" id="UP001148629"/>
    </source>
</evidence>
<proteinExistence type="predicted"/>
<keyword evidence="2" id="KW-1185">Reference proteome</keyword>
<protein>
    <submittedName>
        <fullName evidence="1">Uncharacterized protein</fullName>
    </submittedName>
</protein>
<reference evidence="1" key="1">
    <citation type="submission" date="2022-08" db="EMBL/GenBank/DDBJ databases">
        <title>Genome Sequence of Fusarium decemcellulare.</title>
        <authorList>
            <person name="Buettner E."/>
        </authorList>
    </citation>
    <scope>NUCLEOTIDE SEQUENCE</scope>
    <source>
        <strain evidence="1">Babe19</strain>
    </source>
</reference>
<comment type="caution">
    <text evidence="1">The sequence shown here is derived from an EMBL/GenBank/DDBJ whole genome shotgun (WGS) entry which is preliminary data.</text>
</comment>